<feature type="signal peptide" evidence="1">
    <location>
        <begin position="1"/>
        <end position="21"/>
    </location>
</feature>
<sequence>MKQALWALALAGLMLGCSRNAPPENPFITGRTWNIAHQGGEDLQPSNTMLAYRHSAALGVDMLEMDMHATRDGALVLSHDATLNRLTDRRGRIADMTLSEVLRADAAYAFSPDGGQSYPFRGQGVRLAQLSEVLRAFPDLPMTIELKQAEPSIARPFCRALRETHATDHVIAASFSDQALNEFRAVCPEVMTSMTERELKPLVLLGKVGLARLPKLRGRVAQVPVRAGGIEVVTPAFVRAMHARGVAVQVWTINDPAEMRRLIGLGVDGIITDRPDLLKQLLAKAQAGQS</sequence>
<evidence type="ECO:0000256" key="1">
    <source>
        <dbReference type="SAM" id="SignalP"/>
    </source>
</evidence>
<gene>
    <name evidence="3" type="ORF">ACFOZ9_11165</name>
</gene>
<dbReference type="Pfam" id="PF03009">
    <property type="entry name" value="GDPD"/>
    <property type="match status" value="1"/>
</dbReference>
<dbReference type="Gene3D" id="3.20.20.190">
    <property type="entry name" value="Phosphatidylinositol (PI) phosphodiesterase"/>
    <property type="match status" value="1"/>
</dbReference>
<name>A0ABV8XQ55_9DEIO</name>
<protein>
    <submittedName>
        <fullName evidence="3">Glycerophosphodiester phosphodiesterase</fullName>
    </submittedName>
</protein>
<dbReference type="RefSeq" id="WP_380039588.1">
    <property type="nucleotide sequence ID" value="NZ_JBHSEH010000011.1"/>
</dbReference>
<evidence type="ECO:0000313" key="3">
    <source>
        <dbReference type="EMBL" id="MFC4426772.1"/>
    </source>
</evidence>
<evidence type="ECO:0000259" key="2">
    <source>
        <dbReference type="PROSITE" id="PS51704"/>
    </source>
</evidence>
<dbReference type="PANTHER" id="PTHR43805:SF1">
    <property type="entry name" value="GP-PDE DOMAIN-CONTAINING PROTEIN"/>
    <property type="match status" value="1"/>
</dbReference>
<proteinExistence type="predicted"/>
<accession>A0ABV8XQ55</accession>
<keyword evidence="4" id="KW-1185">Reference proteome</keyword>
<comment type="caution">
    <text evidence="3">The sequence shown here is derived from an EMBL/GenBank/DDBJ whole genome shotgun (WGS) entry which is preliminary data.</text>
</comment>
<dbReference type="Proteomes" id="UP001595998">
    <property type="component" value="Unassembled WGS sequence"/>
</dbReference>
<dbReference type="PROSITE" id="PS51704">
    <property type="entry name" value="GP_PDE"/>
    <property type="match status" value="1"/>
</dbReference>
<organism evidence="3 4">
    <name type="scientific">Deinococcus navajonensis</name>
    <dbReference type="NCBI Taxonomy" id="309884"/>
    <lineage>
        <taxon>Bacteria</taxon>
        <taxon>Thermotogati</taxon>
        <taxon>Deinococcota</taxon>
        <taxon>Deinococci</taxon>
        <taxon>Deinococcales</taxon>
        <taxon>Deinococcaceae</taxon>
        <taxon>Deinococcus</taxon>
    </lineage>
</organism>
<dbReference type="InterPro" id="IPR030395">
    <property type="entry name" value="GP_PDE_dom"/>
</dbReference>
<dbReference type="EMBL" id="JBHSEH010000011">
    <property type="protein sequence ID" value="MFC4426772.1"/>
    <property type="molecule type" value="Genomic_DNA"/>
</dbReference>
<feature type="chain" id="PRO_5045416954" evidence="1">
    <location>
        <begin position="22"/>
        <end position="290"/>
    </location>
</feature>
<dbReference type="PROSITE" id="PS51257">
    <property type="entry name" value="PROKAR_LIPOPROTEIN"/>
    <property type="match status" value="1"/>
</dbReference>
<feature type="domain" description="GP-PDE" evidence="2">
    <location>
        <begin position="32"/>
        <end position="282"/>
    </location>
</feature>
<dbReference type="CDD" id="cd08561">
    <property type="entry name" value="GDPD_cytoplasmic_ScUgpQ2_like"/>
    <property type="match status" value="1"/>
</dbReference>
<keyword evidence="1" id="KW-0732">Signal</keyword>
<evidence type="ECO:0000313" key="4">
    <source>
        <dbReference type="Proteomes" id="UP001595998"/>
    </source>
</evidence>
<reference evidence="4" key="1">
    <citation type="journal article" date="2019" name="Int. J. Syst. Evol. Microbiol.">
        <title>The Global Catalogue of Microorganisms (GCM) 10K type strain sequencing project: providing services to taxonomists for standard genome sequencing and annotation.</title>
        <authorList>
            <consortium name="The Broad Institute Genomics Platform"/>
            <consortium name="The Broad Institute Genome Sequencing Center for Infectious Disease"/>
            <person name="Wu L."/>
            <person name="Ma J."/>
        </authorList>
    </citation>
    <scope>NUCLEOTIDE SEQUENCE [LARGE SCALE GENOMIC DNA]</scope>
    <source>
        <strain evidence="4">CCUG 56029</strain>
    </source>
</reference>
<dbReference type="PANTHER" id="PTHR43805">
    <property type="entry name" value="GLYCEROPHOSPHORYL DIESTER PHOSPHODIESTERASE"/>
    <property type="match status" value="1"/>
</dbReference>
<dbReference type="SUPFAM" id="SSF51695">
    <property type="entry name" value="PLC-like phosphodiesterases"/>
    <property type="match status" value="1"/>
</dbReference>
<dbReference type="InterPro" id="IPR017946">
    <property type="entry name" value="PLC-like_Pdiesterase_TIM-brl"/>
</dbReference>